<evidence type="ECO:0000256" key="8">
    <source>
        <dbReference type="ARBA" id="ARBA00024479"/>
    </source>
</evidence>
<dbReference type="InterPro" id="IPR018629">
    <property type="entry name" value="XK-rel"/>
</dbReference>
<dbReference type="CTD" id="55113"/>
<evidence type="ECO:0000256" key="3">
    <source>
        <dbReference type="ARBA" id="ARBA00022475"/>
    </source>
</evidence>
<keyword evidence="4 9" id="KW-0812">Transmembrane</keyword>
<dbReference type="Proteomes" id="UP000515156">
    <property type="component" value="Chromosome 11"/>
</dbReference>
<evidence type="ECO:0000313" key="12">
    <source>
        <dbReference type="RefSeq" id="XP_030073421.1"/>
    </source>
</evidence>
<feature type="transmembrane region" description="Helical" evidence="9">
    <location>
        <begin position="443"/>
        <end position="461"/>
    </location>
</feature>
<protein>
    <recommendedName>
        <fullName evidence="9">XK-related protein</fullName>
    </recommendedName>
</protein>
<dbReference type="Pfam" id="PF09815">
    <property type="entry name" value="XK-related"/>
    <property type="match status" value="2"/>
</dbReference>
<feature type="compositionally biased region" description="Low complexity" evidence="10">
    <location>
        <begin position="179"/>
        <end position="188"/>
    </location>
</feature>
<feature type="transmembrane region" description="Helical" evidence="9">
    <location>
        <begin position="504"/>
        <end position="526"/>
    </location>
</feature>
<accession>A0A6P7ZA22</accession>
<dbReference type="RefSeq" id="XP_030073421.1">
    <property type="nucleotide sequence ID" value="XM_030217561.1"/>
</dbReference>
<feature type="region of interest" description="Disordered" evidence="10">
    <location>
        <begin position="179"/>
        <end position="237"/>
    </location>
</feature>
<feature type="transmembrane region" description="Helical" evidence="9">
    <location>
        <begin position="473"/>
        <end position="492"/>
    </location>
</feature>
<evidence type="ECO:0000313" key="11">
    <source>
        <dbReference type="Proteomes" id="UP000515156"/>
    </source>
</evidence>
<dbReference type="AlphaFoldDB" id="A0A6P7ZA22"/>
<dbReference type="SUPFAM" id="SSF101447">
    <property type="entry name" value="Formin homology 2 domain (FH2 domain)"/>
    <property type="match status" value="1"/>
</dbReference>
<evidence type="ECO:0000256" key="4">
    <source>
        <dbReference type="ARBA" id="ARBA00022692"/>
    </source>
</evidence>
<keyword evidence="5" id="KW-0053">Apoptosis</keyword>
<feature type="compositionally biased region" description="Pro residues" evidence="10">
    <location>
        <begin position="209"/>
        <end position="230"/>
    </location>
</feature>
<reference evidence="12" key="2">
    <citation type="submission" date="2025-08" db="UniProtKB">
        <authorList>
            <consortium name="RefSeq"/>
        </authorList>
    </citation>
    <scope>IDENTIFICATION</scope>
</reference>
<evidence type="ECO:0000256" key="1">
    <source>
        <dbReference type="ARBA" id="ARBA00004651"/>
    </source>
</evidence>
<keyword evidence="11" id="KW-1185">Reference proteome</keyword>
<feature type="region of interest" description="Disordered" evidence="10">
    <location>
        <begin position="84"/>
        <end position="104"/>
    </location>
</feature>
<proteinExistence type="inferred from homology"/>
<keyword evidence="6 9" id="KW-1133">Transmembrane helix</keyword>
<dbReference type="KEGG" id="muo:115479575"/>
<comment type="catalytic activity">
    <reaction evidence="8">
        <text>a 1,2-diacyl-sn-glycero-3-phospho-L-serine(in) = a 1,2-diacyl-sn-glycero-3-phospho-L-serine(out)</text>
        <dbReference type="Rhea" id="RHEA:38663"/>
        <dbReference type="ChEBI" id="CHEBI:57262"/>
    </reaction>
</comment>
<dbReference type="InParanoid" id="A0A6P7ZA22"/>
<evidence type="ECO:0000256" key="9">
    <source>
        <dbReference type="RuleBase" id="RU910716"/>
    </source>
</evidence>
<sequence>MKPWRPRYRIWDLLFTLLGAGAFLADLCGDLWTAAAHLRAGRYQWCGQVLGLLVFSSATVQIFSWAWYKADRAQQQVHGWLQLLPPPPRPPPPPPPPPAPPPQELQVGLLQGAELHALELALPLPLPVALGGEVDIAQHMLESEPAQEKAALVRPGEEEEGRQLLLLLLQEDDGCGQLQDVQGAEGQRPQPPQWGRQPPPWQTPWQLWQPPPWQPPWQPPQPPWQPPPWQPEGEPQEGLDLWQGPPATAQQILTPGDFISFPLLSSDRRLALMHLFQLGFLLRCFHAVEAGIKASRKNSQSQKYVEYAYFVLQDISMLRLFETFVENTPQLTLMLYVILCTNKAELYQYFSISVSFLSIAWAVLDYHQSLRFFLKDREKLKPCASCLYFLWNLLLICSRIVAIAFFASAFQCYILLHFFLVGISFFIWTELQKTDFMKHLHPAFEHFYRAIIAVILYFCWFNISEGRTLYRSIIYHLFITVDSLILLLSWWFNRDPATTDTYALPAFLASVFCHVAGILVRGVYYLRFHPKSQRKEEFYDEVDFGRETEDIDFRNLDTRQQLHLLNPRMHQLSQNIYSGSSMNLNSSWRTYHS</sequence>
<organism evidence="11 12">
    <name type="scientific">Microcaecilia unicolor</name>
    <dbReference type="NCBI Taxonomy" id="1415580"/>
    <lineage>
        <taxon>Eukaryota</taxon>
        <taxon>Metazoa</taxon>
        <taxon>Chordata</taxon>
        <taxon>Craniata</taxon>
        <taxon>Vertebrata</taxon>
        <taxon>Euteleostomi</taxon>
        <taxon>Amphibia</taxon>
        <taxon>Gymnophiona</taxon>
        <taxon>Siphonopidae</taxon>
        <taxon>Microcaecilia</taxon>
    </lineage>
</organism>
<dbReference type="PANTHER" id="PTHR16024:SF8">
    <property type="entry name" value="XK-RELATED PROTEIN 8"/>
    <property type="match status" value="1"/>
</dbReference>
<dbReference type="GO" id="GO:0070782">
    <property type="term" value="P:phosphatidylserine exposure on apoptotic cell surface"/>
    <property type="evidence" value="ECO:0007669"/>
    <property type="project" value="TreeGrafter"/>
</dbReference>
<gene>
    <name evidence="12" type="primary">XKR8</name>
</gene>
<keyword evidence="3" id="KW-1003">Cell membrane</keyword>
<feature type="compositionally biased region" description="Pro residues" evidence="10">
    <location>
        <begin position="84"/>
        <end position="103"/>
    </location>
</feature>
<feature type="compositionally biased region" description="Pro residues" evidence="10">
    <location>
        <begin position="189"/>
        <end position="202"/>
    </location>
</feature>
<dbReference type="GeneID" id="115479575"/>
<reference evidence="11" key="1">
    <citation type="submission" date="2024-06" db="UniProtKB">
        <authorList>
            <consortium name="RefSeq"/>
        </authorList>
    </citation>
    <scope>NUCLEOTIDE SEQUENCE [LARGE SCALE GENOMIC DNA]</scope>
</reference>
<dbReference type="InterPro" id="IPR050895">
    <property type="entry name" value="XK-related_scramblase"/>
</dbReference>
<feature type="transmembrane region" description="Helical" evidence="9">
    <location>
        <begin position="413"/>
        <end position="431"/>
    </location>
</feature>
<dbReference type="OrthoDB" id="6136301at2759"/>
<dbReference type="PANTHER" id="PTHR16024">
    <property type="entry name" value="XK-RELATED PROTEIN"/>
    <property type="match status" value="1"/>
</dbReference>
<comment type="similarity">
    <text evidence="2 9">Belongs to the XK family.</text>
</comment>
<keyword evidence="7 9" id="KW-0472">Membrane</keyword>
<comment type="subcellular location">
    <subcellularLocation>
        <location evidence="1">Cell membrane</location>
        <topology evidence="1">Multi-pass membrane protein</topology>
    </subcellularLocation>
    <subcellularLocation>
        <location evidence="9">Membrane</location>
        <topology evidence="9">Multi-pass membrane protein</topology>
    </subcellularLocation>
</comment>
<evidence type="ECO:0000256" key="5">
    <source>
        <dbReference type="ARBA" id="ARBA00022703"/>
    </source>
</evidence>
<evidence type="ECO:0000256" key="6">
    <source>
        <dbReference type="ARBA" id="ARBA00022989"/>
    </source>
</evidence>
<evidence type="ECO:0000256" key="7">
    <source>
        <dbReference type="ARBA" id="ARBA00023136"/>
    </source>
</evidence>
<feature type="transmembrane region" description="Helical" evidence="9">
    <location>
        <begin position="387"/>
        <end position="406"/>
    </location>
</feature>
<evidence type="ECO:0000256" key="2">
    <source>
        <dbReference type="ARBA" id="ARBA00008789"/>
    </source>
</evidence>
<feature type="transmembrane region" description="Helical" evidence="9">
    <location>
        <begin position="49"/>
        <end position="68"/>
    </location>
</feature>
<evidence type="ECO:0000256" key="10">
    <source>
        <dbReference type="SAM" id="MobiDB-lite"/>
    </source>
</evidence>
<dbReference type="GO" id="GO:1902742">
    <property type="term" value="P:apoptotic process involved in development"/>
    <property type="evidence" value="ECO:0007669"/>
    <property type="project" value="TreeGrafter"/>
</dbReference>
<name>A0A6P7ZA22_9AMPH</name>
<dbReference type="GO" id="GO:0043652">
    <property type="term" value="P:engulfment of apoptotic cell"/>
    <property type="evidence" value="ECO:0007669"/>
    <property type="project" value="TreeGrafter"/>
</dbReference>
<dbReference type="FunCoup" id="A0A6P7ZA22">
    <property type="interactions" value="603"/>
</dbReference>
<dbReference type="GO" id="GO:0005886">
    <property type="term" value="C:plasma membrane"/>
    <property type="evidence" value="ECO:0007669"/>
    <property type="project" value="UniProtKB-SubCell"/>
</dbReference>
<feature type="transmembrane region" description="Helical" evidence="9">
    <location>
        <begin position="346"/>
        <end position="367"/>
    </location>
</feature>